<name>A0A937FCN9_9CLOT</name>
<reference evidence="1" key="1">
    <citation type="submission" date="2021-01" db="EMBL/GenBank/DDBJ databases">
        <title>Genome public.</title>
        <authorList>
            <person name="Liu C."/>
            <person name="Sun Q."/>
        </authorList>
    </citation>
    <scope>NUCLEOTIDE SEQUENCE</scope>
    <source>
        <strain evidence="1">YIM B02565</strain>
    </source>
</reference>
<evidence type="ECO:0000313" key="1">
    <source>
        <dbReference type="EMBL" id="MBL4930833.1"/>
    </source>
</evidence>
<comment type="caution">
    <text evidence="1">The sequence shown here is derived from an EMBL/GenBank/DDBJ whole genome shotgun (WGS) entry which is preliminary data.</text>
</comment>
<proteinExistence type="predicted"/>
<evidence type="ECO:0000313" key="2">
    <source>
        <dbReference type="Proteomes" id="UP000623681"/>
    </source>
</evidence>
<dbReference type="NCBIfam" id="NF033436">
    <property type="entry name" value="SpoVM_broad"/>
    <property type="match status" value="1"/>
</dbReference>
<gene>
    <name evidence="1" type="primary">spoVM</name>
    <name evidence="1" type="ORF">JK634_03380</name>
</gene>
<dbReference type="EMBL" id="JAESWA010000017">
    <property type="protein sequence ID" value="MBL4930833.1"/>
    <property type="molecule type" value="Genomic_DNA"/>
</dbReference>
<sequence length="28" mass="3346">MLGGKMKIVTIKLPKFLSKIVKIFYRRH</sequence>
<keyword evidence="2" id="KW-1185">Reference proteome</keyword>
<protein>
    <submittedName>
        <fullName evidence="1">Stage V sporulation protein SpoVM</fullName>
    </submittedName>
</protein>
<dbReference type="AlphaFoldDB" id="A0A937FCN9"/>
<organism evidence="1 2">
    <name type="scientific">Clostridium paridis</name>
    <dbReference type="NCBI Taxonomy" id="2803863"/>
    <lineage>
        <taxon>Bacteria</taxon>
        <taxon>Bacillati</taxon>
        <taxon>Bacillota</taxon>
        <taxon>Clostridia</taxon>
        <taxon>Eubacteriales</taxon>
        <taxon>Clostridiaceae</taxon>
        <taxon>Clostridium</taxon>
    </lineage>
</organism>
<accession>A0A937FCN9</accession>
<dbReference type="Proteomes" id="UP000623681">
    <property type="component" value="Unassembled WGS sequence"/>
</dbReference>